<feature type="transmembrane region" description="Helical" evidence="1">
    <location>
        <begin position="139"/>
        <end position="160"/>
    </location>
</feature>
<keyword evidence="1" id="KW-0472">Membrane</keyword>
<comment type="caution">
    <text evidence="2">The sequence shown here is derived from an EMBL/GenBank/DDBJ whole genome shotgun (WGS) entry which is preliminary data.</text>
</comment>
<evidence type="ECO:0000313" key="2">
    <source>
        <dbReference type="EMBL" id="HGT48579.1"/>
    </source>
</evidence>
<dbReference type="EMBL" id="DSVI01000018">
    <property type="protein sequence ID" value="HGT48579.1"/>
    <property type="molecule type" value="Genomic_DNA"/>
</dbReference>
<keyword evidence="1" id="KW-1133">Transmembrane helix</keyword>
<reference evidence="2" key="1">
    <citation type="journal article" date="2020" name="mSystems">
        <title>Genome- and Community-Level Interaction Insights into Carbon Utilization and Element Cycling Functions of Hydrothermarchaeota in Hydrothermal Sediment.</title>
        <authorList>
            <person name="Zhou Z."/>
            <person name="Liu Y."/>
            <person name="Xu W."/>
            <person name="Pan J."/>
            <person name="Luo Z.H."/>
            <person name="Li M."/>
        </authorList>
    </citation>
    <scope>NUCLEOTIDE SEQUENCE [LARGE SCALE GENOMIC DNA]</scope>
    <source>
        <strain evidence="2">SpSt-500</strain>
    </source>
</reference>
<evidence type="ECO:0000256" key="1">
    <source>
        <dbReference type="SAM" id="Phobius"/>
    </source>
</evidence>
<organism evidence="2">
    <name type="scientific">Ignavibacterium album</name>
    <dbReference type="NCBI Taxonomy" id="591197"/>
    <lineage>
        <taxon>Bacteria</taxon>
        <taxon>Pseudomonadati</taxon>
        <taxon>Ignavibacteriota</taxon>
        <taxon>Ignavibacteria</taxon>
        <taxon>Ignavibacteriales</taxon>
        <taxon>Ignavibacteriaceae</taxon>
        <taxon>Ignavibacterium</taxon>
    </lineage>
</organism>
<sequence>MKKSILLWIIAFLLTAGTAVYQRLTGPTYPLTGETILKDFKIKYSLDRSHSGDTHHLVKIKVRDNNVTGVLEWKRYKTKDNWRIQRMKFIDGELVGSLPAQPPAGKLEYRIILTDDEYQVLIPQERPVVIRFKGEVPTYILIPHVIFIFLAMLFSTRAGLEYFNNQPRYDKLVYFTLIFLILGGFIFGPIMQYFAFGEFWTGFPFGYDLTDNKTLIALIGWLVAFFMMKRSSKPQRWIIAASVLMFVVFLIPHSVLGSELDYNKLDNTIEMKK</sequence>
<gene>
    <name evidence="2" type="ORF">ENS56_11120</name>
</gene>
<keyword evidence="1" id="KW-0812">Transmembrane</keyword>
<feature type="transmembrane region" description="Helical" evidence="1">
    <location>
        <begin position="172"/>
        <end position="194"/>
    </location>
</feature>
<feature type="transmembrane region" description="Helical" evidence="1">
    <location>
        <begin position="237"/>
        <end position="256"/>
    </location>
</feature>
<name>A0A832G1Z2_9BACT</name>
<proteinExistence type="predicted"/>
<protein>
    <submittedName>
        <fullName evidence="2">Uncharacterized protein</fullName>
    </submittedName>
</protein>
<feature type="transmembrane region" description="Helical" evidence="1">
    <location>
        <begin position="214"/>
        <end position="230"/>
    </location>
</feature>
<accession>A0A832G1Z2</accession>
<dbReference type="AlphaFoldDB" id="A0A832G1Z2"/>